<keyword evidence="1" id="KW-0472">Membrane</keyword>
<feature type="transmembrane region" description="Helical" evidence="1">
    <location>
        <begin position="158"/>
        <end position="177"/>
    </location>
</feature>
<sequence length="186" mass="20341">MFDPSLFAPVCVASDSIYRGAQQLTLTLVGQETYQEYAPLIAGTLLRVRLELCVVESFVSEAIVPFIQEKGLSWVFPAHESVETFLAGTIFAVALNVIFIGSSKIISVLVIFLDFFLGLPARLVAKIPSGNNEVVVAGLAAIGFFGDAMEVVRKVAEFADLFVARYLALITVVYVVAKFLHFRVFI</sequence>
<comment type="caution">
    <text evidence="2">The sequence shown here is derived from an EMBL/GenBank/DDBJ whole genome shotgun (WGS) entry which is preliminary data.</text>
</comment>
<protein>
    <submittedName>
        <fullName evidence="2">Uncharacterized protein</fullName>
    </submittedName>
</protein>
<keyword evidence="1" id="KW-0812">Transmembrane</keyword>
<evidence type="ECO:0000313" key="2">
    <source>
        <dbReference type="EMBL" id="KAJ8602588.1"/>
    </source>
</evidence>
<evidence type="ECO:0000256" key="1">
    <source>
        <dbReference type="SAM" id="Phobius"/>
    </source>
</evidence>
<dbReference type="Proteomes" id="UP001230188">
    <property type="component" value="Unassembled WGS sequence"/>
</dbReference>
<proteinExistence type="predicted"/>
<feature type="transmembrane region" description="Helical" evidence="1">
    <location>
        <begin position="85"/>
        <end position="113"/>
    </location>
</feature>
<organism evidence="2 3">
    <name type="scientific">Chrysophaeum taylorii</name>
    <dbReference type="NCBI Taxonomy" id="2483200"/>
    <lineage>
        <taxon>Eukaryota</taxon>
        <taxon>Sar</taxon>
        <taxon>Stramenopiles</taxon>
        <taxon>Ochrophyta</taxon>
        <taxon>Pelagophyceae</taxon>
        <taxon>Pelagomonadales</taxon>
        <taxon>Pelagomonadaceae</taxon>
        <taxon>Chrysophaeum</taxon>
    </lineage>
</organism>
<feature type="transmembrane region" description="Helical" evidence="1">
    <location>
        <begin position="134"/>
        <end position="152"/>
    </location>
</feature>
<name>A0AAD7UCU6_9STRA</name>
<keyword evidence="1" id="KW-1133">Transmembrane helix</keyword>
<evidence type="ECO:0000313" key="3">
    <source>
        <dbReference type="Proteomes" id="UP001230188"/>
    </source>
</evidence>
<keyword evidence="3" id="KW-1185">Reference proteome</keyword>
<dbReference type="EMBL" id="JAQMWT010000376">
    <property type="protein sequence ID" value="KAJ8602588.1"/>
    <property type="molecule type" value="Genomic_DNA"/>
</dbReference>
<gene>
    <name evidence="2" type="ORF">CTAYLR_008777</name>
</gene>
<reference evidence="2" key="1">
    <citation type="submission" date="2023-01" db="EMBL/GenBank/DDBJ databases">
        <title>Metagenome sequencing of chrysophaentin producing Chrysophaeum taylorii.</title>
        <authorList>
            <person name="Davison J."/>
            <person name="Bewley C."/>
        </authorList>
    </citation>
    <scope>NUCLEOTIDE SEQUENCE</scope>
    <source>
        <strain evidence="2">NIES-1699</strain>
    </source>
</reference>
<accession>A0AAD7UCU6</accession>
<dbReference type="AlphaFoldDB" id="A0AAD7UCU6"/>